<organism evidence="7 8">
    <name type="scientific">Dyadobacter fanqingshengii</name>
    <dbReference type="NCBI Taxonomy" id="2906443"/>
    <lineage>
        <taxon>Bacteria</taxon>
        <taxon>Pseudomonadati</taxon>
        <taxon>Bacteroidota</taxon>
        <taxon>Cytophagia</taxon>
        <taxon>Cytophagales</taxon>
        <taxon>Spirosomataceae</taxon>
        <taxon>Dyadobacter</taxon>
    </lineage>
</organism>
<feature type="transmembrane region" description="Helical" evidence="5">
    <location>
        <begin position="89"/>
        <end position="107"/>
    </location>
</feature>
<feature type="transmembrane region" description="Helical" evidence="5">
    <location>
        <begin position="413"/>
        <end position="431"/>
    </location>
</feature>
<dbReference type="PANTHER" id="PTHR37422">
    <property type="entry name" value="TEICHURONIC ACID BIOSYNTHESIS PROTEIN TUAE"/>
    <property type="match status" value="1"/>
</dbReference>
<keyword evidence="8" id="KW-1185">Reference proteome</keyword>
<feature type="transmembrane region" description="Helical" evidence="5">
    <location>
        <begin position="260"/>
        <end position="277"/>
    </location>
</feature>
<sequence>MVKLGFEIFKKMLVAVAIVSIFGKFFDQLLTFGENEMQTAVVLTCYVYCIISLFSFSRHKLFHVLAVPVLTQFLHLFQKYSFPAGANSIWRLMPFLILICYFLYFFIQKSAGLSKGEKLFLASWIILQTFYLLISPNLANIAFGGLLLFLLTLPCYFSYLKVVSAASHFQQNLEMYLCTLYIILGFGTFGLVIAGAGYKGSDNLLATRNITDTNVTMAYFILLWPFVLLYAARNGLNILRKLALSAIFLNVVIFSFSRGAVLLIAPYMLVTIFLIGNAKRFWSILLLLTLVISLFPSFISGYADWDMAYFWTLRFGDIMTTDSVLNKLQQASGRAEIHEIAYNLFLSKPLTGHGTGSFEVLGPGYREAHSLFYTLLAENGLIGLICLYSLLFSLLVLLLSVSLKSRKHALMPVSLLFYLAFNHTVGSVFVILPAKSVTINCLAPILLMCLYFYANSIQANIADPIT</sequence>
<dbReference type="GO" id="GO:0016874">
    <property type="term" value="F:ligase activity"/>
    <property type="evidence" value="ECO:0007669"/>
    <property type="project" value="UniProtKB-KW"/>
</dbReference>
<proteinExistence type="predicted"/>
<feature type="transmembrane region" description="Helical" evidence="5">
    <location>
        <begin position="12"/>
        <end position="31"/>
    </location>
</feature>
<dbReference type="Pfam" id="PF04932">
    <property type="entry name" value="Wzy_C"/>
    <property type="match status" value="1"/>
</dbReference>
<keyword evidence="3 5" id="KW-1133">Transmembrane helix</keyword>
<dbReference type="AlphaFoldDB" id="A0A9X1PF88"/>
<evidence type="ECO:0000259" key="6">
    <source>
        <dbReference type="Pfam" id="PF04932"/>
    </source>
</evidence>
<feature type="transmembrane region" description="Helical" evidence="5">
    <location>
        <begin position="141"/>
        <end position="163"/>
    </location>
</feature>
<feature type="transmembrane region" description="Helical" evidence="5">
    <location>
        <begin position="37"/>
        <end position="54"/>
    </location>
</feature>
<gene>
    <name evidence="7" type="ORF">LXM24_18795</name>
</gene>
<feature type="transmembrane region" description="Helical" evidence="5">
    <location>
        <begin position="437"/>
        <end position="454"/>
    </location>
</feature>
<accession>A0A9X1PF88</accession>
<feature type="transmembrane region" description="Helical" evidence="5">
    <location>
        <begin position="214"/>
        <end position="231"/>
    </location>
</feature>
<evidence type="ECO:0000256" key="5">
    <source>
        <dbReference type="SAM" id="Phobius"/>
    </source>
</evidence>
<keyword evidence="2 5" id="KW-0812">Transmembrane</keyword>
<feature type="transmembrane region" description="Helical" evidence="5">
    <location>
        <begin position="238"/>
        <end position="254"/>
    </location>
</feature>
<dbReference type="PANTHER" id="PTHR37422:SF17">
    <property type="entry name" value="O-ANTIGEN LIGASE"/>
    <property type="match status" value="1"/>
</dbReference>
<keyword evidence="4 5" id="KW-0472">Membrane</keyword>
<evidence type="ECO:0000256" key="2">
    <source>
        <dbReference type="ARBA" id="ARBA00022692"/>
    </source>
</evidence>
<feature type="transmembrane region" description="Helical" evidence="5">
    <location>
        <begin position="284"/>
        <end position="303"/>
    </location>
</feature>
<dbReference type="EMBL" id="JAJTTA010000003">
    <property type="protein sequence ID" value="MCF0042162.1"/>
    <property type="molecule type" value="Genomic_DNA"/>
</dbReference>
<dbReference type="InterPro" id="IPR007016">
    <property type="entry name" value="O-antigen_ligase-rel_domated"/>
</dbReference>
<dbReference type="RefSeq" id="WP_234615028.1">
    <property type="nucleotide sequence ID" value="NZ_CP098806.1"/>
</dbReference>
<keyword evidence="7" id="KW-0436">Ligase</keyword>
<comment type="subcellular location">
    <subcellularLocation>
        <location evidence="1">Membrane</location>
        <topology evidence="1">Multi-pass membrane protein</topology>
    </subcellularLocation>
</comment>
<evidence type="ECO:0000256" key="4">
    <source>
        <dbReference type="ARBA" id="ARBA00023136"/>
    </source>
</evidence>
<dbReference type="InterPro" id="IPR051533">
    <property type="entry name" value="WaaL-like"/>
</dbReference>
<evidence type="ECO:0000256" key="3">
    <source>
        <dbReference type="ARBA" id="ARBA00022989"/>
    </source>
</evidence>
<evidence type="ECO:0000256" key="1">
    <source>
        <dbReference type="ARBA" id="ARBA00004141"/>
    </source>
</evidence>
<evidence type="ECO:0000313" key="8">
    <source>
        <dbReference type="Proteomes" id="UP001139700"/>
    </source>
</evidence>
<feature type="transmembrane region" description="Helical" evidence="5">
    <location>
        <begin position="175"/>
        <end position="194"/>
    </location>
</feature>
<dbReference type="GO" id="GO:0016020">
    <property type="term" value="C:membrane"/>
    <property type="evidence" value="ECO:0007669"/>
    <property type="project" value="UniProtKB-SubCell"/>
</dbReference>
<dbReference type="Proteomes" id="UP001139700">
    <property type="component" value="Unassembled WGS sequence"/>
</dbReference>
<reference evidence="7" key="1">
    <citation type="submission" date="2021-12" db="EMBL/GenBank/DDBJ databases">
        <title>Novel species in genus Dyadobacter.</title>
        <authorList>
            <person name="Ma C."/>
        </authorList>
    </citation>
    <scope>NUCLEOTIDE SEQUENCE</scope>
    <source>
        <strain evidence="7">CY399</strain>
    </source>
</reference>
<comment type="caution">
    <text evidence="7">The sequence shown here is derived from an EMBL/GenBank/DDBJ whole genome shotgun (WGS) entry which is preliminary data.</text>
</comment>
<name>A0A9X1PF88_9BACT</name>
<feature type="transmembrane region" description="Helical" evidence="5">
    <location>
        <begin position="381"/>
        <end position="401"/>
    </location>
</feature>
<feature type="transmembrane region" description="Helical" evidence="5">
    <location>
        <begin position="119"/>
        <end position="135"/>
    </location>
</feature>
<feature type="domain" description="O-antigen ligase-related" evidence="6">
    <location>
        <begin position="244"/>
        <end position="387"/>
    </location>
</feature>
<protein>
    <submittedName>
        <fullName evidence="7">O-antigen ligase family protein</fullName>
    </submittedName>
</protein>
<feature type="transmembrane region" description="Helical" evidence="5">
    <location>
        <begin position="61"/>
        <end position="77"/>
    </location>
</feature>
<evidence type="ECO:0000313" key="7">
    <source>
        <dbReference type="EMBL" id="MCF0042162.1"/>
    </source>
</evidence>